<comment type="caution">
    <text evidence="2">The sequence shown here is derived from an EMBL/GenBank/DDBJ whole genome shotgun (WGS) entry which is preliminary data.</text>
</comment>
<dbReference type="PANTHER" id="PTHR28441">
    <property type="entry name" value="PROTEIN FAM91A1"/>
    <property type="match status" value="1"/>
</dbReference>
<feature type="domain" description="FAM91 N-terminal" evidence="1">
    <location>
        <begin position="95"/>
        <end position="185"/>
    </location>
</feature>
<dbReference type="Proteomes" id="UP001620626">
    <property type="component" value="Unassembled WGS sequence"/>
</dbReference>
<reference evidence="2 3" key="1">
    <citation type="submission" date="2024-10" db="EMBL/GenBank/DDBJ databases">
        <authorList>
            <person name="Kim D."/>
        </authorList>
    </citation>
    <scope>NUCLEOTIDE SEQUENCE [LARGE SCALE GENOMIC DNA]</scope>
    <source>
        <strain evidence="2">BH-2024</strain>
    </source>
</reference>
<sequence>MRQFVELQSAADDALPVPFVGHFGALTSHHSVHLLRVRFRKQMFQVCWISVASSTLTDELNPGQPATVSTGKAIAGNSAPKAMQFYAPLSHVFGCILKADIRFHFLKKLSSPEQQIIDRLLDEGSVCCGLLDKAIVLRLLSRGLVYLEVPIGSDDYVFGTHLVPTLDGFVMNRVQGDYFETLLYKNADPTASPALKMCTCTAHGPRVTMPMRTRRAQPVRVWPPRPLTNCPSSVPMHSLLICPWHC</sequence>
<accession>A0ABD2K401</accession>
<gene>
    <name evidence="2" type="ORF">niasHT_023410</name>
</gene>
<dbReference type="InterPro" id="IPR039199">
    <property type="entry name" value="FAM91"/>
</dbReference>
<name>A0ABD2K401_9BILA</name>
<dbReference type="AlphaFoldDB" id="A0ABD2K401"/>
<evidence type="ECO:0000313" key="2">
    <source>
        <dbReference type="EMBL" id="KAL3097610.1"/>
    </source>
</evidence>
<evidence type="ECO:0000259" key="1">
    <source>
        <dbReference type="Pfam" id="PF14647"/>
    </source>
</evidence>
<evidence type="ECO:0000313" key="3">
    <source>
        <dbReference type="Proteomes" id="UP001620626"/>
    </source>
</evidence>
<organism evidence="2 3">
    <name type="scientific">Heterodera trifolii</name>
    <dbReference type="NCBI Taxonomy" id="157864"/>
    <lineage>
        <taxon>Eukaryota</taxon>
        <taxon>Metazoa</taxon>
        <taxon>Ecdysozoa</taxon>
        <taxon>Nematoda</taxon>
        <taxon>Chromadorea</taxon>
        <taxon>Rhabditida</taxon>
        <taxon>Tylenchina</taxon>
        <taxon>Tylenchomorpha</taxon>
        <taxon>Tylenchoidea</taxon>
        <taxon>Heteroderidae</taxon>
        <taxon>Heteroderinae</taxon>
        <taxon>Heterodera</taxon>
    </lineage>
</organism>
<dbReference type="Pfam" id="PF14647">
    <property type="entry name" value="FAM91_N"/>
    <property type="match status" value="1"/>
</dbReference>
<proteinExistence type="predicted"/>
<dbReference type="PANTHER" id="PTHR28441:SF2">
    <property type="entry name" value="PROTEIN FAM91A1"/>
    <property type="match status" value="1"/>
</dbReference>
<dbReference type="EMBL" id="JBICBT010000839">
    <property type="protein sequence ID" value="KAL3097610.1"/>
    <property type="molecule type" value="Genomic_DNA"/>
</dbReference>
<protein>
    <recommendedName>
        <fullName evidence="1">FAM91 N-terminal domain-containing protein</fullName>
    </recommendedName>
</protein>
<keyword evidence="3" id="KW-1185">Reference proteome</keyword>
<dbReference type="InterPro" id="IPR028091">
    <property type="entry name" value="FAM91_N_dom"/>
</dbReference>